<keyword evidence="1" id="KW-0472">Membrane</keyword>
<evidence type="ECO:0000313" key="3">
    <source>
        <dbReference type="Proteomes" id="UP000295765"/>
    </source>
</evidence>
<evidence type="ECO:0000313" key="2">
    <source>
        <dbReference type="EMBL" id="TCO83730.1"/>
    </source>
</evidence>
<evidence type="ECO:0000256" key="1">
    <source>
        <dbReference type="SAM" id="Phobius"/>
    </source>
</evidence>
<feature type="transmembrane region" description="Helical" evidence="1">
    <location>
        <begin position="88"/>
        <end position="111"/>
    </location>
</feature>
<dbReference type="RefSeq" id="WP_132538000.1">
    <property type="nucleotide sequence ID" value="NZ_SLWY01000001.1"/>
</dbReference>
<keyword evidence="1" id="KW-1133">Transmembrane helix</keyword>
<reference evidence="2 3" key="1">
    <citation type="submission" date="2019-03" db="EMBL/GenBank/DDBJ databases">
        <title>Genomic Encyclopedia of Type Strains, Phase IV (KMG-IV): sequencing the most valuable type-strain genomes for metagenomic binning, comparative biology and taxonomic classification.</title>
        <authorList>
            <person name="Goeker M."/>
        </authorList>
    </citation>
    <scope>NUCLEOTIDE SEQUENCE [LARGE SCALE GENOMIC DNA]</scope>
    <source>
        <strain evidence="2 3">DSM 25287</strain>
    </source>
</reference>
<protein>
    <recommendedName>
        <fullName evidence="4">DUF2029 domain-containing protein</fullName>
    </recommendedName>
</protein>
<comment type="caution">
    <text evidence="2">The sequence shown here is derived from an EMBL/GenBank/DDBJ whole genome shotgun (WGS) entry which is preliminary data.</text>
</comment>
<organism evidence="2 3">
    <name type="scientific">Plasticicumulans lactativorans</name>
    <dbReference type="NCBI Taxonomy" id="1133106"/>
    <lineage>
        <taxon>Bacteria</taxon>
        <taxon>Pseudomonadati</taxon>
        <taxon>Pseudomonadota</taxon>
        <taxon>Gammaproteobacteria</taxon>
        <taxon>Candidatus Competibacteraceae</taxon>
        <taxon>Plasticicumulans</taxon>
    </lineage>
</organism>
<keyword evidence="3" id="KW-1185">Reference proteome</keyword>
<feature type="transmembrane region" description="Helical" evidence="1">
    <location>
        <begin position="147"/>
        <end position="165"/>
    </location>
</feature>
<feature type="transmembrane region" description="Helical" evidence="1">
    <location>
        <begin position="334"/>
        <end position="352"/>
    </location>
</feature>
<accession>A0A4R2LUY6</accession>
<dbReference type="EMBL" id="SLWY01000001">
    <property type="protein sequence ID" value="TCO83730.1"/>
    <property type="molecule type" value="Genomic_DNA"/>
</dbReference>
<keyword evidence="1" id="KW-0812">Transmembrane</keyword>
<feature type="transmembrane region" description="Helical" evidence="1">
    <location>
        <begin position="304"/>
        <end position="322"/>
    </location>
</feature>
<evidence type="ECO:0008006" key="4">
    <source>
        <dbReference type="Google" id="ProtNLM"/>
    </source>
</evidence>
<name>A0A4R2LUY6_9GAMM</name>
<dbReference type="OrthoDB" id="1814621at2"/>
<feature type="transmembrane region" description="Helical" evidence="1">
    <location>
        <begin position="217"/>
        <end position="239"/>
    </location>
</feature>
<gene>
    <name evidence="2" type="ORF">EV699_101114</name>
</gene>
<dbReference type="Proteomes" id="UP000295765">
    <property type="component" value="Unassembled WGS sequence"/>
</dbReference>
<dbReference type="AlphaFoldDB" id="A0A4R2LUY6"/>
<sequence length="540" mass="57541">MTPPAADRPARWVGAGLALLAAGCGLLALAFGQDASWDLRNYHYYNGYALPAGRFGHDLLVAQLPSFFNPALDVAYYALTEVLPGRGVAFVLGCVQGLNAVPLFVIARALLAAELPRRDALALALAAAGLGGAIALSELGTTFHDNVISLGILGALALLAAGWGDLAAGPRGLVRTLAAGGLLGLAFALKQTQVLFVLGAGLALLLTVPARPGRRLLLGLAGTTGVLAGAAAGGGWWLLRLWHAYGNPLFPFYNHVFRSPWALAQSYRDPGFLPGEPGLFEALGFPLRFTLDPRLAAEATFTDHRLLALYLLLPLAFGVFAWRRRPTPPVRVRPLVWLALALAIAYALWLALFRIYRYLLPLEMLAPTLLVAALGLLLGRGRAWALASTALLAALLATTRPPDWLREPFAAHAIEVRLPAPLPLGTGAVVLLAGHEPLSFLLPALPRDWRFLRIDSTFTHPGEDAVAFNPLMRRLVAAQRGPLGALFIETERHEMLKKLAEYGLALDAAGCRPLTANIGAGAYALCPVHRPDDPATETGR</sequence>
<proteinExistence type="predicted"/>
<feature type="transmembrane region" description="Helical" evidence="1">
    <location>
        <begin position="194"/>
        <end position="210"/>
    </location>
</feature>
<feature type="transmembrane region" description="Helical" evidence="1">
    <location>
        <begin position="120"/>
        <end position="141"/>
    </location>
</feature>